<dbReference type="InterPro" id="IPR027417">
    <property type="entry name" value="P-loop_NTPase"/>
</dbReference>
<evidence type="ECO:0000256" key="1">
    <source>
        <dbReference type="ARBA" id="ARBA00022741"/>
    </source>
</evidence>
<evidence type="ECO:0000259" key="5">
    <source>
        <dbReference type="PROSITE" id="PS50901"/>
    </source>
</evidence>
<feature type="coiled-coil region" evidence="4">
    <location>
        <begin position="31"/>
        <end position="65"/>
    </location>
</feature>
<keyword evidence="1 3" id="KW-0547">Nucleotide-binding</keyword>
<evidence type="ECO:0000313" key="7">
    <source>
        <dbReference type="Proteomes" id="UP000245488"/>
    </source>
</evidence>
<evidence type="ECO:0000256" key="3">
    <source>
        <dbReference type="PROSITE-ProRule" id="PRU00289"/>
    </source>
</evidence>
<keyword evidence="4" id="KW-0175">Coiled coil</keyword>
<protein>
    <recommendedName>
        <fullName evidence="5">FtsK domain-containing protein</fullName>
    </recommendedName>
</protein>
<gene>
    <name evidence="6" type="ORF">CPT75_17625</name>
</gene>
<dbReference type="RefSeq" id="WP_110073871.1">
    <property type="nucleotide sequence ID" value="NZ_CM009896.1"/>
</dbReference>
<organism evidence="6 7">
    <name type="scientific">Butyrivibrio fibrisolvens</name>
    <dbReference type="NCBI Taxonomy" id="831"/>
    <lineage>
        <taxon>Bacteria</taxon>
        <taxon>Bacillati</taxon>
        <taxon>Bacillota</taxon>
        <taxon>Clostridia</taxon>
        <taxon>Lachnospirales</taxon>
        <taxon>Lachnospiraceae</taxon>
        <taxon>Butyrivibrio</taxon>
    </lineage>
</organism>
<proteinExistence type="predicted"/>
<dbReference type="GO" id="GO:0016020">
    <property type="term" value="C:membrane"/>
    <property type="evidence" value="ECO:0007669"/>
    <property type="project" value="UniProtKB-SubCell"/>
</dbReference>
<keyword evidence="7" id="KW-1185">Reference proteome</keyword>
<comment type="caution">
    <text evidence="6">The sequence shown here is derived from an EMBL/GenBank/DDBJ whole genome shotgun (WGS) entry which is preliminary data.</text>
</comment>
<name>A0A317G5Z5_BUTFI</name>
<evidence type="ECO:0000256" key="2">
    <source>
        <dbReference type="ARBA" id="ARBA00022840"/>
    </source>
</evidence>
<dbReference type="InterPro" id="IPR002543">
    <property type="entry name" value="FtsK_dom"/>
</dbReference>
<dbReference type="Gene3D" id="3.40.50.300">
    <property type="entry name" value="P-loop containing nucleotide triphosphate hydrolases"/>
    <property type="match status" value="2"/>
</dbReference>
<keyword evidence="2 3" id="KW-0067">ATP-binding</keyword>
<sequence length="1059" mass="119486">MQNKGYTEAYADARLFVDFMGSTIDKVEQVVRKSNAKRQRINGEYQQLERQLQSTKSDADRMCSAEKRRRDNTARHAIEHMKTALSDIKDPHFHRMESKYIRKCGRGIYVSDTDSPHTVKRKLKEAVDRFDDLVADLNQAFIPPSISNVVGGVVRPYRKNSYVRIIKARDEILALAEALISFSDLDSQQRECGEVFNTRIEREKFGRDAKLQVIPNEMNSGISRTFELFSQGLERLHEETEVLDEVDKSIVVGQCWFFNNNISILAEAGLSDENVVLYEDKVGFRLKMDSIKENMLFAYDGGEGVSQTLCSLAADIAYSCDHMDLVLIDVKGLGSTYRLLQPLNEYDALTLLNTDNQVSEGLERLEKWIADTYEKCLGERYDSIEDYNRVSLSKRNRKCLIIDDLIGNVEPKYYDQILRIMNNGVKAGVYVLCSIENRDFGNNRVLTEFAASVREAATVIPVRDNGCFYINNSTAVFLKTDTDQERIASVRCKLGAHEEQSAIIPIGKALPADGHWQKKSSANGLKVDFGVDENGRKASFEISSERPYGLIIGDVRVGKSSLLHTIIFQLLSNYSPEEVRIAVGDFKDGADFNVYAKGNLKAVDTVVNDEDPDAMLSFLKYYVQEMQARQRAFEQMEDITGVIVQKYEDFRRLYDDHRSEIQPMPRIVILIDEFQSLFDGASCAAYMTELVRKGATYGIHVILSSQRAVSDNPRNGFTASLKDYFTSRFVFKTPQNAARSMLAERCADTGRENTGIQRAALLKKGHTVYNSYMGQNEADNAVVQCYFASSDVIATFIQVIATLNGSGKSILLKRNAKSLPQPSSSGLIRIGRSVAFHKDESAVDIDTILDDTEVSINPQRIKNMILTGADERILNSIVSSVVNWRKGVKDKQTQINFFGEYDAVHRNHEGSVSCHYHRSIQEQLDELERQINNPGQAYTVNVFVQPDKYTELTQTAGSIRSNQGVESMKQLLEMSGSDRGFALVYSKSFKNLRSNMSYLLNAAPIHITSVGDMENLKYAMSDNARLVSCDFDVPNKDAIKAYYYNKDTEKAGKVIMYRS</sequence>
<dbReference type="SUPFAM" id="SSF52540">
    <property type="entry name" value="P-loop containing nucleoside triphosphate hydrolases"/>
    <property type="match status" value="1"/>
</dbReference>
<dbReference type="EMBL" id="NXNG01000001">
    <property type="protein sequence ID" value="PWT28799.1"/>
    <property type="molecule type" value="Genomic_DNA"/>
</dbReference>
<reference evidence="6 7" key="1">
    <citation type="submission" date="2017-09" db="EMBL/GenBank/DDBJ databases">
        <title>High-quality draft genome sequence of Butyrivibrio fibrisolvens INBov1, isolated from cow rumen.</title>
        <authorList>
            <person name="Rodriguez Hernaez J."/>
            <person name="Rivarola M."/>
            <person name="Paniego N."/>
            <person name="Cravero S."/>
            <person name="Ceron Cucchi M."/>
            <person name="Martinez M.C."/>
        </authorList>
    </citation>
    <scope>NUCLEOTIDE SEQUENCE [LARGE SCALE GENOMIC DNA]</scope>
    <source>
        <strain evidence="6 7">INBov1</strain>
    </source>
</reference>
<dbReference type="Pfam" id="PF01580">
    <property type="entry name" value="FtsK_SpoIIIE"/>
    <property type="match status" value="1"/>
</dbReference>
<dbReference type="Proteomes" id="UP000245488">
    <property type="component" value="Chromosome"/>
</dbReference>
<evidence type="ECO:0000313" key="6">
    <source>
        <dbReference type="EMBL" id="PWT28799.1"/>
    </source>
</evidence>
<feature type="binding site" evidence="3">
    <location>
        <begin position="553"/>
        <end position="560"/>
    </location>
    <ligand>
        <name>ATP</name>
        <dbReference type="ChEBI" id="CHEBI:30616"/>
    </ligand>
</feature>
<evidence type="ECO:0000256" key="4">
    <source>
        <dbReference type="SAM" id="Coils"/>
    </source>
</evidence>
<dbReference type="PANTHER" id="PTHR22683:SF41">
    <property type="entry name" value="DNA TRANSLOCASE FTSK"/>
    <property type="match status" value="1"/>
</dbReference>
<accession>A0A317G5Z5</accession>
<dbReference type="PROSITE" id="PS50901">
    <property type="entry name" value="FTSK"/>
    <property type="match status" value="1"/>
</dbReference>
<dbReference type="AlphaFoldDB" id="A0A317G5Z5"/>
<feature type="domain" description="FtsK" evidence="5">
    <location>
        <begin position="535"/>
        <end position="740"/>
    </location>
</feature>
<dbReference type="GO" id="GO:0005524">
    <property type="term" value="F:ATP binding"/>
    <property type="evidence" value="ECO:0007669"/>
    <property type="project" value="UniProtKB-UniRule"/>
</dbReference>
<dbReference type="InterPro" id="IPR050206">
    <property type="entry name" value="FtsK/SpoIIIE/SftA"/>
</dbReference>
<dbReference type="GO" id="GO:0003677">
    <property type="term" value="F:DNA binding"/>
    <property type="evidence" value="ECO:0007669"/>
    <property type="project" value="InterPro"/>
</dbReference>
<dbReference type="PANTHER" id="PTHR22683">
    <property type="entry name" value="SPORULATION PROTEIN RELATED"/>
    <property type="match status" value="1"/>
</dbReference>